<comment type="similarity">
    <text evidence="1">Belongs to the glycosyltransferase group 1 family. Glycosyltransferase 4 subfamily.</text>
</comment>
<comment type="caution">
    <text evidence="4">The sequence shown here is derived from an EMBL/GenBank/DDBJ whole genome shotgun (WGS) entry which is preliminary data.</text>
</comment>
<dbReference type="GO" id="GO:0016757">
    <property type="term" value="F:glycosyltransferase activity"/>
    <property type="evidence" value="ECO:0007669"/>
    <property type="project" value="UniProtKB-KW"/>
</dbReference>
<dbReference type="Pfam" id="PF13692">
    <property type="entry name" value="Glyco_trans_1_4"/>
    <property type="match status" value="1"/>
</dbReference>
<dbReference type="EMBL" id="JBHSRJ010000001">
    <property type="protein sequence ID" value="MFC6041449.1"/>
    <property type="molecule type" value="Genomic_DNA"/>
</dbReference>
<evidence type="ECO:0000313" key="4">
    <source>
        <dbReference type="EMBL" id="MFC6041449.1"/>
    </source>
</evidence>
<dbReference type="PANTHER" id="PTHR12526">
    <property type="entry name" value="GLYCOSYLTRANSFERASE"/>
    <property type="match status" value="1"/>
</dbReference>
<evidence type="ECO:0000256" key="2">
    <source>
        <dbReference type="ARBA" id="ARBA00022676"/>
    </source>
</evidence>
<organism evidence="4 5">
    <name type="scientific">Nocardioides hankookensis</name>
    <dbReference type="NCBI Taxonomy" id="443157"/>
    <lineage>
        <taxon>Bacteria</taxon>
        <taxon>Bacillati</taxon>
        <taxon>Actinomycetota</taxon>
        <taxon>Actinomycetes</taxon>
        <taxon>Propionibacteriales</taxon>
        <taxon>Nocardioidaceae</taxon>
        <taxon>Nocardioides</taxon>
    </lineage>
</organism>
<evidence type="ECO:0000256" key="1">
    <source>
        <dbReference type="ARBA" id="ARBA00009481"/>
    </source>
</evidence>
<dbReference type="CDD" id="cd03801">
    <property type="entry name" value="GT4_PimA-like"/>
    <property type="match status" value="1"/>
</dbReference>
<reference evidence="5" key="1">
    <citation type="journal article" date="2019" name="Int. J. Syst. Evol. Microbiol.">
        <title>The Global Catalogue of Microorganisms (GCM) 10K type strain sequencing project: providing services to taxonomists for standard genome sequencing and annotation.</title>
        <authorList>
            <consortium name="The Broad Institute Genomics Platform"/>
            <consortium name="The Broad Institute Genome Sequencing Center for Infectious Disease"/>
            <person name="Wu L."/>
            <person name="Ma J."/>
        </authorList>
    </citation>
    <scope>NUCLEOTIDE SEQUENCE [LARGE SCALE GENOMIC DNA]</scope>
    <source>
        <strain evidence="5">CCUG 54522</strain>
    </source>
</reference>
<protein>
    <submittedName>
        <fullName evidence="4">Glycosyltransferase family 4 protein</fullName>
        <ecNumber evidence="4">2.4.-.-</ecNumber>
    </submittedName>
</protein>
<dbReference type="PANTHER" id="PTHR12526:SF640">
    <property type="entry name" value="COLANIC ACID BIOSYNTHESIS GLYCOSYLTRANSFERASE WCAL-RELATED"/>
    <property type="match status" value="1"/>
</dbReference>
<gene>
    <name evidence="4" type="ORF">ACFPYL_00085</name>
</gene>
<evidence type="ECO:0000256" key="3">
    <source>
        <dbReference type="ARBA" id="ARBA00022679"/>
    </source>
</evidence>
<dbReference type="RefSeq" id="WP_379149116.1">
    <property type="nucleotide sequence ID" value="NZ_JBHSRJ010000001.1"/>
</dbReference>
<dbReference type="Proteomes" id="UP001596135">
    <property type="component" value="Unassembled WGS sequence"/>
</dbReference>
<keyword evidence="3 4" id="KW-0808">Transferase</keyword>
<proteinExistence type="inferred from homology"/>
<sequence length="404" mass="43231">MTRLLAITGRSPYSTTEEAFVQDELETMVRHGVDVVVVPTRMATDVPNAGAVASGLVDHVVGEPLLSPRVALGALRTLLRRPVVSIRAVTGALVASGSWRNLGSNVISVPKALWVAALARQRRVTHIHAYWYAHQATIAMVAGRIAGVPWSATGYRWDIDAGNALDAKIERAAFLRVADELGERLMRARVAASDRPDCPVHLIRTGVEMPPPAPATGAAHAVLCCPGGFVEKKGHRFLIEALQPWVAGGRELELHLFGDGPLRADLETRLEAAGLAEHTTLHGVVDLSVLRGFLREHRPVVVLPSIRTDDGQEEGIPVVLIEAMANSCPVVSTRTGSIPDLVLDGCGWLVADRDPDALRAALEDVAAHPARTAEVVVHARGRVAGEFDRDVSAMRLVELCGSAP</sequence>
<evidence type="ECO:0000313" key="5">
    <source>
        <dbReference type="Proteomes" id="UP001596135"/>
    </source>
</evidence>
<dbReference type="Gene3D" id="3.40.50.2000">
    <property type="entry name" value="Glycogen Phosphorylase B"/>
    <property type="match status" value="2"/>
</dbReference>
<keyword evidence="5" id="KW-1185">Reference proteome</keyword>
<dbReference type="EC" id="2.4.-.-" evidence="4"/>
<accession>A0ABW1LCN0</accession>
<dbReference type="SUPFAM" id="SSF53756">
    <property type="entry name" value="UDP-Glycosyltransferase/glycogen phosphorylase"/>
    <property type="match status" value="1"/>
</dbReference>
<keyword evidence="2 4" id="KW-0328">Glycosyltransferase</keyword>
<name>A0ABW1LCN0_9ACTN</name>